<dbReference type="AlphaFoldDB" id="A0AAV8U1P0"/>
<proteinExistence type="inferred from homology"/>
<dbReference type="PANTHER" id="PTHR33155">
    <property type="entry name" value="FANTASTIC FOUR-LIKE PROTEIN (DUF3049)"/>
    <property type="match status" value="1"/>
</dbReference>
<dbReference type="PANTHER" id="PTHR33155:SF75">
    <property type="entry name" value="OS02G0750800 PROTEIN"/>
    <property type="match status" value="1"/>
</dbReference>
<comment type="caution">
    <text evidence="3">The sequence shown here is derived from an EMBL/GenBank/DDBJ whole genome shotgun (WGS) entry which is preliminary data.</text>
</comment>
<protein>
    <recommendedName>
        <fullName evidence="2">FAF domain-containing protein</fullName>
    </recommendedName>
</protein>
<evidence type="ECO:0000313" key="4">
    <source>
        <dbReference type="Proteomes" id="UP001159364"/>
    </source>
</evidence>
<dbReference type="EMBL" id="JAIWQS010000002">
    <property type="protein sequence ID" value="KAJ8772253.1"/>
    <property type="molecule type" value="Genomic_DNA"/>
</dbReference>
<name>A0AAV8U1P0_9ROSI</name>
<dbReference type="InterPro" id="IPR046431">
    <property type="entry name" value="FAF_dom"/>
</dbReference>
<evidence type="ECO:0000313" key="3">
    <source>
        <dbReference type="EMBL" id="KAJ8772253.1"/>
    </source>
</evidence>
<sequence length="386" mass="43995">MDFLKEEDLFNKIKSIVLSIYPSRSRKSRRPYPMQSRQAFPINLGLKNFINSHTETIRNPSDRNLVFHAHMMKSPSPSLSASSLLSSPSKSLYRSLSLSSSTSYSSRSDILGDLIGSESGVHLESEVGELYSAERPAQPCYRFQSRRNQHQFPRRKDYPPTLTILTKKDWALTRHYVDGRLLLIEETVKPDVYFEACRDNGRLILKHVTVENNISDEEDETELQNLKFIEEEEEEELKCESSQQVDGQGDSVGVKIQGKVKPFSVPKSFLKHDSERCQVLHRCATYAGIILSDFNLPCNARVSAHDTAGSLPVDELFVALYTQSMAEVPIVYNGLNEADRTPQLPDAERKKLTVIQKEGIRTFESYGPMHPCVVIWLRIPSFRDFF</sequence>
<evidence type="ECO:0000259" key="2">
    <source>
        <dbReference type="Pfam" id="PF11250"/>
    </source>
</evidence>
<comment type="similarity">
    <text evidence="1">Belongs to the fantastic four family.</text>
</comment>
<gene>
    <name evidence="3" type="ORF">K2173_027430</name>
</gene>
<feature type="domain" description="FAF" evidence="2">
    <location>
        <begin position="158"/>
        <end position="206"/>
    </location>
</feature>
<dbReference type="InterPro" id="IPR021410">
    <property type="entry name" value="FAF"/>
</dbReference>
<reference evidence="3 4" key="1">
    <citation type="submission" date="2021-09" db="EMBL/GenBank/DDBJ databases">
        <title>Genomic insights and catalytic innovation underlie evolution of tropane alkaloids biosynthesis.</title>
        <authorList>
            <person name="Wang Y.-J."/>
            <person name="Tian T."/>
            <person name="Huang J.-P."/>
            <person name="Huang S.-X."/>
        </authorList>
    </citation>
    <scope>NUCLEOTIDE SEQUENCE [LARGE SCALE GENOMIC DNA]</scope>
    <source>
        <strain evidence="3">KIB-2018</strain>
        <tissue evidence="3">Leaf</tissue>
    </source>
</reference>
<dbReference type="Proteomes" id="UP001159364">
    <property type="component" value="Linkage Group LG02"/>
</dbReference>
<accession>A0AAV8U1P0</accession>
<evidence type="ECO:0000256" key="1">
    <source>
        <dbReference type="ARBA" id="ARBA00008690"/>
    </source>
</evidence>
<keyword evidence="4" id="KW-1185">Reference proteome</keyword>
<dbReference type="Pfam" id="PF11250">
    <property type="entry name" value="FAF"/>
    <property type="match status" value="1"/>
</dbReference>
<organism evidence="3 4">
    <name type="scientific">Erythroxylum novogranatense</name>
    <dbReference type="NCBI Taxonomy" id="1862640"/>
    <lineage>
        <taxon>Eukaryota</taxon>
        <taxon>Viridiplantae</taxon>
        <taxon>Streptophyta</taxon>
        <taxon>Embryophyta</taxon>
        <taxon>Tracheophyta</taxon>
        <taxon>Spermatophyta</taxon>
        <taxon>Magnoliopsida</taxon>
        <taxon>eudicotyledons</taxon>
        <taxon>Gunneridae</taxon>
        <taxon>Pentapetalae</taxon>
        <taxon>rosids</taxon>
        <taxon>fabids</taxon>
        <taxon>Malpighiales</taxon>
        <taxon>Erythroxylaceae</taxon>
        <taxon>Erythroxylum</taxon>
    </lineage>
</organism>